<feature type="disulfide bond" evidence="12">
    <location>
        <begin position="436"/>
        <end position="448"/>
    </location>
</feature>
<dbReference type="EMBL" id="JAPTSV010000002">
    <property type="protein sequence ID" value="KAJ1530655.1"/>
    <property type="molecule type" value="Genomic_DNA"/>
</dbReference>
<dbReference type="Gene3D" id="3.40.390.10">
    <property type="entry name" value="Collagenase (Catalytic Domain)"/>
    <property type="match status" value="1"/>
</dbReference>
<feature type="disulfide bond" evidence="12">
    <location>
        <begin position="421"/>
        <end position="458"/>
    </location>
</feature>
<dbReference type="SUPFAM" id="SSF55486">
    <property type="entry name" value="Metalloproteases ('zincins'), catalytic domain"/>
    <property type="match status" value="1"/>
</dbReference>
<dbReference type="Pfam" id="PF19236">
    <property type="entry name" value="ADAMTS_CR_3"/>
    <property type="match status" value="1"/>
</dbReference>
<dbReference type="Pfam" id="PF17771">
    <property type="entry name" value="ADAMTS_CR_2"/>
    <property type="match status" value="1"/>
</dbReference>
<feature type="disulfide bond" evidence="12">
    <location>
        <begin position="387"/>
        <end position="398"/>
    </location>
</feature>
<dbReference type="Gene3D" id="3.40.1620.60">
    <property type="match status" value="1"/>
</dbReference>
<accession>A0AAV7XZ99</accession>
<dbReference type="InterPro" id="IPR045371">
    <property type="entry name" value="ADAMTS_CR_3"/>
</dbReference>
<dbReference type="PROSITE" id="PS50215">
    <property type="entry name" value="ADAM_MEPRO"/>
    <property type="match status" value="1"/>
</dbReference>
<evidence type="ECO:0000256" key="2">
    <source>
        <dbReference type="ARBA" id="ARBA00022525"/>
    </source>
</evidence>
<feature type="compositionally biased region" description="Basic residues" evidence="14">
    <location>
        <begin position="53"/>
        <end position="64"/>
    </location>
</feature>
<dbReference type="PRINTS" id="PR01857">
    <property type="entry name" value="ADAMTSFAMILY"/>
</dbReference>
<dbReference type="PROSITE" id="PS50092">
    <property type="entry name" value="TSP1"/>
    <property type="match status" value="3"/>
</dbReference>
<keyword evidence="5" id="KW-0378">Hydrolase</keyword>
<dbReference type="Pfam" id="PF01421">
    <property type="entry name" value="Reprolysin"/>
    <property type="match status" value="1"/>
</dbReference>
<feature type="binding site" evidence="11 13">
    <location>
        <position position="267"/>
    </location>
    <ligand>
        <name>Zn(2+)</name>
        <dbReference type="ChEBI" id="CHEBI:29105"/>
        <note>catalytic</note>
    </ligand>
</feature>
<feature type="binding site" evidence="11">
    <location>
        <position position="317"/>
    </location>
    <ligand>
        <name>Ca(2+)</name>
        <dbReference type="ChEBI" id="CHEBI:29108"/>
        <label>1</label>
    </ligand>
</feature>
<dbReference type="SUPFAM" id="SSF82895">
    <property type="entry name" value="TSP-1 type 1 repeat"/>
    <property type="match status" value="2"/>
</dbReference>
<feature type="disulfide bond" evidence="12">
    <location>
        <begin position="425"/>
        <end position="463"/>
    </location>
</feature>
<feature type="binding site" evidence="11 13">
    <location>
        <position position="261"/>
    </location>
    <ligand>
        <name>Zn(2+)</name>
        <dbReference type="ChEBI" id="CHEBI:29105"/>
        <note>catalytic</note>
    </ligand>
</feature>
<comment type="subcellular location">
    <subcellularLocation>
        <location evidence="1">Secreted</location>
    </subcellularLocation>
</comment>
<evidence type="ECO:0000256" key="4">
    <source>
        <dbReference type="ARBA" id="ARBA00022723"/>
    </source>
</evidence>
<dbReference type="Pfam" id="PF00090">
    <property type="entry name" value="TSP_1"/>
    <property type="match status" value="1"/>
</dbReference>
<feature type="disulfide bond" evidence="12">
    <location>
        <begin position="363"/>
        <end position="393"/>
    </location>
</feature>
<evidence type="ECO:0000256" key="10">
    <source>
        <dbReference type="PIRSR" id="PIRSR613273-1"/>
    </source>
</evidence>
<dbReference type="GO" id="GO:0030198">
    <property type="term" value="P:extracellular matrix organization"/>
    <property type="evidence" value="ECO:0007669"/>
    <property type="project" value="InterPro"/>
</dbReference>
<dbReference type="InterPro" id="IPR010294">
    <property type="entry name" value="ADAMTS_spacer1"/>
</dbReference>
<comment type="cofactor">
    <cofactor evidence="11">
        <name>Zn(2+)</name>
        <dbReference type="ChEBI" id="CHEBI:29105"/>
    </cofactor>
    <text evidence="11">Binds 1 zinc ion per subunit.</text>
</comment>
<dbReference type="InterPro" id="IPR036383">
    <property type="entry name" value="TSP1_rpt_sf"/>
</dbReference>
<evidence type="ECO:0000256" key="9">
    <source>
        <dbReference type="ARBA" id="ARBA00023180"/>
    </source>
</evidence>
<feature type="region of interest" description="Disordered" evidence="14">
    <location>
        <begin position="23"/>
        <end position="86"/>
    </location>
</feature>
<dbReference type="SMART" id="SM00209">
    <property type="entry name" value="TSP1"/>
    <property type="match status" value="3"/>
</dbReference>
<evidence type="ECO:0000256" key="8">
    <source>
        <dbReference type="ARBA" id="ARBA00023157"/>
    </source>
</evidence>
<gene>
    <name evidence="16" type="ORF">ONE63_005527</name>
</gene>
<evidence type="ECO:0000256" key="5">
    <source>
        <dbReference type="ARBA" id="ARBA00022801"/>
    </source>
</evidence>
<feature type="disulfide bond" evidence="12">
    <location>
        <begin position="216"/>
        <end position="223"/>
    </location>
</feature>
<keyword evidence="2" id="KW-0964">Secreted</keyword>
<feature type="compositionally biased region" description="Basic residues" evidence="14">
    <location>
        <begin position="951"/>
        <end position="972"/>
    </location>
</feature>
<feature type="region of interest" description="Disordered" evidence="14">
    <location>
        <begin position="864"/>
        <end position="984"/>
    </location>
</feature>
<feature type="domain" description="Peptidase M12B" evidence="15">
    <location>
        <begin position="141"/>
        <end position="322"/>
    </location>
</feature>
<evidence type="ECO:0000313" key="16">
    <source>
        <dbReference type="EMBL" id="KAJ1530655.1"/>
    </source>
</evidence>
<feature type="disulfide bond" evidence="12">
    <location>
        <begin position="235"/>
        <end position="317"/>
    </location>
</feature>
<protein>
    <recommendedName>
        <fullName evidence="15">Peptidase M12B domain-containing protein</fullName>
    </recommendedName>
</protein>
<dbReference type="GO" id="GO:0005576">
    <property type="term" value="C:extracellular region"/>
    <property type="evidence" value="ECO:0007669"/>
    <property type="project" value="UniProtKB-SubCell"/>
</dbReference>
<dbReference type="InterPro" id="IPR050439">
    <property type="entry name" value="ADAMTS_ADAMTS-like"/>
</dbReference>
<evidence type="ECO:0000256" key="12">
    <source>
        <dbReference type="PIRSR" id="PIRSR613273-3"/>
    </source>
</evidence>
<feature type="binding site" evidence="11">
    <location>
        <position position="205"/>
    </location>
    <ligand>
        <name>Ca(2+)</name>
        <dbReference type="ChEBI" id="CHEBI:29108"/>
        <label>1</label>
    </ligand>
</feature>
<feature type="disulfide bond" evidence="12">
    <location>
        <begin position="344"/>
        <end position="368"/>
    </location>
</feature>
<evidence type="ECO:0000256" key="1">
    <source>
        <dbReference type="ARBA" id="ARBA00004613"/>
    </source>
</evidence>
<dbReference type="PANTHER" id="PTHR13723">
    <property type="entry name" value="ADAMTS A DISINTEGRIN AND METALLOPROTEASE WITH THROMBOSPONDIN MOTIFS PROTEASE"/>
    <property type="match status" value="1"/>
</dbReference>
<feature type="disulfide bond" evidence="12">
    <location>
        <begin position="274"/>
        <end position="301"/>
    </location>
</feature>
<dbReference type="Proteomes" id="UP001075354">
    <property type="component" value="Chromosome 2"/>
</dbReference>
<feature type="disulfide bond" evidence="12">
    <location>
        <begin position="356"/>
        <end position="374"/>
    </location>
</feature>
<evidence type="ECO:0000256" key="13">
    <source>
        <dbReference type="PROSITE-ProRule" id="PRU00276"/>
    </source>
</evidence>
<comment type="caution">
    <text evidence="13">Lacks conserved residue(s) required for the propagation of feature annotation.</text>
</comment>
<dbReference type="GO" id="GO:0004222">
    <property type="term" value="F:metalloendopeptidase activity"/>
    <property type="evidence" value="ECO:0007669"/>
    <property type="project" value="InterPro"/>
</dbReference>
<keyword evidence="6 11" id="KW-0862">Zinc</keyword>
<evidence type="ECO:0000256" key="11">
    <source>
        <dbReference type="PIRSR" id="PIRSR613273-2"/>
    </source>
</evidence>
<comment type="caution">
    <text evidence="16">The sequence shown here is derived from an EMBL/GenBank/DDBJ whole genome shotgun (WGS) entry which is preliminary data.</text>
</comment>
<dbReference type="Gene3D" id="2.20.100.10">
    <property type="entry name" value="Thrombospondin type-1 (TSP1) repeat"/>
    <property type="match status" value="2"/>
</dbReference>
<keyword evidence="17" id="KW-1185">Reference proteome</keyword>
<evidence type="ECO:0000256" key="3">
    <source>
        <dbReference type="ARBA" id="ARBA00022670"/>
    </source>
</evidence>
<dbReference type="CDD" id="cd04273">
    <property type="entry name" value="ZnMc_ADAMTS_like"/>
    <property type="match status" value="1"/>
</dbReference>
<evidence type="ECO:0000259" key="15">
    <source>
        <dbReference type="PROSITE" id="PS50215"/>
    </source>
</evidence>
<evidence type="ECO:0000313" key="17">
    <source>
        <dbReference type="Proteomes" id="UP001075354"/>
    </source>
</evidence>
<keyword evidence="11" id="KW-0106">Calcium</keyword>
<keyword evidence="7" id="KW-0482">Metalloprotease</keyword>
<dbReference type="Gene3D" id="2.60.120.830">
    <property type="match status" value="1"/>
</dbReference>
<dbReference type="InterPro" id="IPR013273">
    <property type="entry name" value="ADAMTS/ADAMTS-like"/>
</dbReference>
<sequence>MSACGQGLVGFVKTSKADYWLEPAAAAAPDNTTSTRRGKGRPSDGKGPASWRRASKRRRRRHGKSCGTRDPVRGNQTSLAWGGGGDLDRLSVQERARTPRCSPAPAGPRWPLVLFIPALPDARRNASFNLENSALARALQVSAMYHDPTIGNLINVAVVRIILMDEGGPEETFNSTVNADKTLVSFCRWASRINPADETDPHHHDVAVLVTRVDICARRDTPCNTLGVAHVGGMCTADRACSVNQDNGIVLAHTITHEMGHNFGMTHDTETSGCPRKVGSVLHVMTPTFEADNHRMAWSPCSRRGITAFLDDGKGACLDDVPSLGGYQYPDLPAGSMYDAEHQCRLQFGTEEGGVCSGVEEVCSRLWCEVDGQCTTLLQPAAPGTACGKHKWCQDQQCTEIGELPEPVPGGWSSWGDWGPCSRTCGAGVSIMERRCDHPAPRHGGAYCLGERRRYRVCNTQPCPEGVPGFRAVQCASYNNRTYHGANYTWLPYFDASEPCELFCSDSDDTLIVPWGGAAADGTPCNVGRRDMCIGRVCRKVGCDWAVDSDAVEDRCGVCRGDGSQCDTVSGSFNRPDGYGYVEGFPIPMGARNVVIAEVSASRNFLGIGSTTQAVFYLNGRRKITLPGEYDVAGTAALYERVGDLETVRIPGPLRDGILVYVIFRGRARNPGVRYQYTVRRPGGAAPSLSWRWADWSACSATCGGGRQERRAVCASSVESGPRVVEDSECELAVGPRPELQSRTCATHGCPATWWSGPWQLCAATCGEAVARRRSVLCVVRGRQEMALPDDECDPETRPDEQERCRELPPCPAAANATPADLFPVTLLERQDQDDVQELDGGLDLDDLAQDERDFLFNYTRFLQGPRTPLSPQGSDDLVGPDPAAAVLAKPPSAHRHGTSGTRQHGVGDDKGSAGGPGVWEDDMELPPRLHPQAKGRAGHGRGPQHLDAHGHRRQQRQQQRRRKQARPRNTTRTRDTFSLTIES</sequence>
<name>A0AAV7XZ99_9NEOP</name>
<feature type="active site" evidence="10 13">
    <location>
        <position position="258"/>
    </location>
</feature>
<dbReference type="InterPro" id="IPR041645">
    <property type="entry name" value="ADAMTS_CR_2"/>
</dbReference>
<keyword evidence="8 12" id="KW-1015">Disulfide bond</keyword>
<feature type="binding site" evidence="11">
    <location>
        <position position="320"/>
    </location>
    <ligand>
        <name>Ca(2+)</name>
        <dbReference type="ChEBI" id="CHEBI:29108"/>
        <label>1</label>
    </ligand>
</feature>
<organism evidence="16 17">
    <name type="scientific">Megalurothrips usitatus</name>
    <name type="common">bean blossom thrips</name>
    <dbReference type="NCBI Taxonomy" id="439358"/>
    <lineage>
        <taxon>Eukaryota</taxon>
        <taxon>Metazoa</taxon>
        <taxon>Ecdysozoa</taxon>
        <taxon>Arthropoda</taxon>
        <taxon>Hexapoda</taxon>
        <taxon>Insecta</taxon>
        <taxon>Pterygota</taxon>
        <taxon>Neoptera</taxon>
        <taxon>Paraneoptera</taxon>
        <taxon>Thysanoptera</taxon>
        <taxon>Terebrantia</taxon>
        <taxon>Thripoidea</taxon>
        <taxon>Thripidae</taxon>
        <taxon>Megalurothrips</taxon>
    </lineage>
</organism>
<proteinExistence type="predicted"/>
<feature type="compositionally biased region" description="Basic and acidic residues" evidence="14">
    <location>
        <begin position="795"/>
        <end position="807"/>
    </location>
</feature>
<evidence type="ECO:0000256" key="6">
    <source>
        <dbReference type="ARBA" id="ARBA00022833"/>
    </source>
</evidence>
<dbReference type="InterPro" id="IPR024079">
    <property type="entry name" value="MetalloPept_cat_dom_sf"/>
</dbReference>
<dbReference type="GO" id="GO:0031012">
    <property type="term" value="C:extracellular matrix"/>
    <property type="evidence" value="ECO:0007669"/>
    <property type="project" value="TreeGrafter"/>
</dbReference>
<dbReference type="InterPro" id="IPR000884">
    <property type="entry name" value="TSP1_rpt"/>
</dbReference>
<dbReference type="Pfam" id="PF05986">
    <property type="entry name" value="ADAMTS_spacer1"/>
    <property type="match status" value="1"/>
</dbReference>
<dbReference type="GO" id="GO:0006508">
    <property type="term" value="P:proteolysis"/>
    <property type="evidence" value="ECO:0007669"/>
    <property type="project" value="UniProtKB-KW"/>
</dbReference>
<dbReference type="InterPro" id="IPR001590">
    <property type="entry name" value="Peptidase_M12B"/>
</dbReference>
<feature type="region of interest" description="Disordered" evidence="14">
    <location>
        <begin position="790"/>
        <end position="813"/>
    </location>
</feature>
<dbReference type="PANTHER" id="PTHR13723:SF200">
    <property type="entry name" value="ADAM METALLOPEPTIDASE WITH THROMBOSPONDIN TYPE 1 MOTIF B, ISOFORM B"/>
    <property type="match status" value="1"/>
</dbReference>
<evidence type="ECO:0000256" key="7">
    <source>
        <dbReference type="ARBA" id="ARBA00023049"/>
    </source>
</evidence>
<keyword evidence="9" id="KW-0325">Glycoprotein</keyword>
<feature type="binding site" evidence="11">
    <location>
        <position position="320"/>
    </location>
    <ligand>
        <name>Ca(2+)</name>
        <dbReference type="ChEBI" id="CHEBI:29108"/>
        <label>2</label>
    </ligand>
</feature>
<dbReference type="AlphaFoldDB" id="A0AAV7XZ99"/>
<feature type="disulfide bond" evidence="12">
    <location>
        <begin position="187"/>
        <end position="241"/>
    </location>
</feature>
<dbReference type="FunFam" id="2.20.100.10:FF:000006">
    <property type="entry name" value="A disintegrin and metalloproteinase with thrombospondin motifs 1"/>
    <property type="match status" value="1"/>
</dbReference>
<evidence type="ECO:0000256" key="14">
    <source>
        <dbReference type="SAM" id="MobiDB-lite"/>
    </source>
</evidence>
<feature type="binding site" evidence="11 13">
    <location>
        <position position="257"/>
    </location>
    <ligand>
        <name>Zn(2+)</name>
        <dbReference type="ChEBI" id="CHEBI:29105"/>
        <note>catalytic</note>
    </ligand>
</feature>
<reference evidence="16" key="1">
    <citation type="submission" date="2022-12" db="EMBL/GenBank/DDBJ databases">
        <title>Chromosome-level genome assembly of the bean flower thrips Megalurothrips usitatus.</title>
        <authorList>
            <person name="Ma L."/>
            <person name="Liu Q."/>
            <person name="Li H."/>
            <person name="Cai W."/>
        </authorList>
    </citation>
    <scope>NUCLEOTIDE SEQUENCE</scope>
    <source>
        <strain evidence="16">Cailab_2022a</strain>
    </source>
</reference>
<keyword evidence="4 11" id="KW-0479">Metal-binding</keyword>
<dbReference type="GO" id="GO:0046872">
    <property type="term" value="F:metal ion binding"/>
    <property type="evidence" value="ECO:0007669"/>
    <property type="project" value="UniProtKB-KW"/>
</dbReference>
<dbReference type="Pfam" id="PF19030">
    <property type="entry name" value="TSP1_ADAMTS"/>
    <property type="match status" value="2"/>
</dbReference>
<keyword evidence="3" id="KW-0645">Protease</keyword>